<dbReference type="SUPFAM" id="SSF53474">
    <property type="entry name" value="alpha/beta-Hydrolases"/>
    <property type="match status" value="1"/>
</dbReference>
<evidence type="ECO:0000313" key="4">
    <source>
        <dbReference type="Proteomes" id="UP001303889"/>
    </source>
</evidence>
<dbReference type="AlphaFoldDB" id="A0AAN6MPG8"/>
<protein>
    <submittedName>
        <fullName evidence="3">Alpha/Beta hydrolase protein</fullName>
    </submittedName>
</protein>
<dbReference type="Gene3D" id="3.40.50.1820">
    <property type="entry name" value="alpha/beta hydrolase"/>
    <property type="match status" value="1"/>
</dbReference>
<dbReference type="InterPro" id="IPR029058">
    <property type="entry name" value="AB_hydrolase_fold"/>
</dbReference>
<dbReference type="GO" id="GO:0016787">
    <property type="term" value="F:hydrolase activity"/>
    <property type="evidence" value="ECO:0007669"/>
    <property type="project" value="UniProtKB-KW"/>
</dbReference>
<dbReference type="Proteomes" id="UP001303889">
    <property type="component" value="Unassembled WGS sequence"/>
</dbReference>
<organism evidence="3 4">
    <name type="scientific">Staphylotrichum tortipilum</name>
    <dbReference type="NCBI Taxonomy" id="2831512"/>
    <lineage>
        <taxon>Eukaryota</taxon>
        <taxon>Fungi</taxon>
        <taxon>Dikarya</taxon>
        <taxon>Ascomycota</taxon>
        <taxon>Pezizomycotina</taxon>
        <taxon>Sordariomycetes</taxon>
        <taxon>Sordariomycetidae</taxon>
        <taxon>Sordariales</taxon>
        <taxon>Chaetomiaceae</taxon>
        <taxon>Staphylotrichum</taxon>
    </lineage>
</organism>
<evidence type="ECO:0000313" key="3">
    <source>
        <dbReference type="EMBL" id="KAK3904449.1"/>
    </source>
</evidence>
<dbReference type="PANTHER" id="PTHR48081">
    <property type="entry name" value="AB HYDROLASE SUPERFAMILY PROTEIN C4A8.06C"/>
    <property type="match status" value="1"/>
</dbReference>
<gene>
    <name evidence="3" type="ORF">C8A05DRAFT_42478</name>
</gene>
<sequence>MDGQPTRDAVLRQQPPFLTKLKFAGSMYGLKSFLAPMHWLREWQESRNPPAGGPDLVKTYDCRPNLPIRVFLPPSNPPSHPLPTLFTIHGGGFCIGHQRDDDEWNRAFATRHACLVISLNYSKAPTHPFPTALHDLEVLLLASLSDPALPIDRTTPGRVAILGFSAGGNLALGLAQLETVRGHALAPAAAVSVYGCLDLSVPPAEKAVRRPWRRGQLALPRGAETDALAGLAEAFDWAYLPVGLDLRDPVVSPFFADKGRLPPFVGVVGAELDMLAHEGWGLARRLAGSGAPREGEGLVRGDERYGFEVGWEDKGRSGGVKWLLVPDVVHGFDNQHIRAVMGRDEETEEDAKRKTVEYVDEMARWLKEVVWRV</sequence>
<dbReference type="InterPro" id="IPR050300">
    <property type="entry name" value="GDXG_lipolytic_enzyme"/>
</dbReference>
<dbReference type="PANTHER" id="PTHR48081:SF8">
    <property type="entry name" value="ALPHA_BETA HYDROLASE FOLD-3 DOMAIN-CONTAINING PROTEIN-RELATED"/>
    <property type="match status" value="1"/>
</dbReference>
<reference evidence="3" key="1">
    <citation type="journal article" date="2023" name="Mol. Phylogenet. Evol.">
        <title>Genome-scale phylogeny and comparative genomics of the fungal order Sordariales.</title>
        <authorList>
            <person name="Hensen N."/>
            <person name="Bonometti L."/>
            <person name="Westerberg I."/>
            <person name="Brannstrom I.O."/>
            <person name="Guillou S."/>
            <person name="Cros-Aarteil S."/>
            <person name="Calhoun S."/>
            <person name="Haridas S."/>
            <person name="Kuo A."/>
            <person name="Mondo S."/>
            <person name="Pangilinan J."/>
            <person name="Riley R."/>
            <person name="LaButti K."/>
            <person name="Andreopoulos B."/>
            <person name="Lipzen A."/>
            <person name="Chen C."/>
            <person name="Yan M."/>
            <person name="Daum C."/>
            <person name="Ng V."/>
            <person name="Clum A."/>
            <person name="Steindorff A."/>
            <person name="Ohm R.A."/>
            <person name="Martin F."/>
            <person name="Silar P."/>
            <person name="Natvig D.O."/>
            <person name="Lalanne C."/>
            <person name="Gautier V."/>
            <person name="Ament-Velasquez S.L."/>
            <person name="Kruys A."/>
            <person name="Hutchinson M.I."/>
            <person name="Powell A.J."/>
            <person name="Barry K."/>
            <person name="Miller A.N."/>
            <person name="Grigoriev I.V."/>
            <person name="Debuchy R."/>
            <person name="Gladieux P."/>
            <person name="Hiltunen Thoren M."/>
            <person name="Johannesson H."/>
        </authorList>
    </citation>
    <scope>NUCLEOTIDE SEQUENCE</scope>
    <source>
        <strain evidence="3">CBS 103.79</strain>
    </source>
</reference>
<accession>A0AAN6MPG8</accession>
<dbReference type="Pfam" id="PF07859">
    <property type="entry name" value="Abhydrolase_3"/>
    <property type="match status" value="1"/>
</dbReference>
<keyword evidence="1 3" id="KW-0378">Hydrolase</keyword>
<reference evidence="3" key="2">
    <citation type="submission" date="2023-05" db="EMBL/GenBank/DDBJ databases">
        <authorList>
            <consortium name="Lawrence Berkeley National Laboratory"/>
            <person name="Steindorff A."/>
            <person name="Hensen N."/>
            <person name="Bonometti L."/>
            <person name="Westerberg I."/>
            <person name="Brannstrom I.O."/>
            <person name="Guillou S."/>
            <person name="Cros-Aarteil S."/>
            <person name="Calhoun S."/>
            <person name="Haridas S."/>
            <person name="Kuo A."/>
            <person name="Mondo S."/>
            <person name="Pangilinan J."/>
            <person name="Riley R."/>
            <person name="Labutti K."/>
            <person name="Andreopoulos B."/>
            <person name="Lipzen A."/>
            <person name="Chen C."/>
            <person name="Yanf M."/>
            <person name="Daum C."/>
            <person name="Ng V."/>
            <person name="Clum A."/>
            <person name="Ohm R."/>
            <person name="Martin F."/>
            <person name="Silar P."/>
            <person name="Natvig D."/>
            <person name="Lalanne C."/>
            <person name="Gautier V."/>
            <person name="Ament-Velasquez S.L."/>
            <person name="Kruys A."/>
            <person name="Hutchinson M.I."/>
            <person name="Powell A.J."/>
            <person name="Barry K."/>
            <person name="Miller A.N."/>
            <person name="Grigoriev I.V."/>
            <person name="Debuchy R."/>
            <person name="Gladieux P."/>
            <person name="Thoren M.H."/>
            <person name="Johannesson H."/>
        </authorList>
    </citation>
    <scope>NUCLEOTIDE SEQUENCE</scope>
    <source>
        <strain evidence="3">CBS 103.79</strain>
    </source>
</reference>
<dbReference type="InterPro" id="IPR013094">
    <property type="entry name" value="AB_hydrolase_3"/>
</dbReference>
<keyword evidence="4" id="KW-1185">Reference proteome</keyword>
<proteinExistence type="predicted"/>
<name>A0AAN6MPG8_9PEZI</name>
<feature type="domain" description="Alpha/beta hydrolase fold-3" evidence="2">
    <location>
        <begin position="86"/>
        <end position="292"/>
    </location>
</feature>
<dbReference type="EMBL" id="MU855397">
    <property type="protein sequence ID" value="KAK3904449.1"/>
    <property type="molecule type" value="Genomic_DNA"/>
</dbReference>
<evidence type="ECO:0000256" key="1">
    <source>
        <dbReference type="ARBA" id="ARBA00022801"/>
    </source>
</evidence>
<evidence type="ECO:0000259" key="2">
    <source>
        <dbReference type="Pfam" id="PF07859"/>
    </source>
</evidence>
<comment type="caution">
    <text evidence="3">The sequence shown here is derived from an EMBL/GenBank/DDBJ whole genome shotgun (WGS) entry which is preliminary data.</text>
</comment>